<reference evidence="1 2" key="2">
    <citation type="journal article" date="2022" name="Mol. Ecol. Resour.">
        <title>The genomes of chicory, endive, great burdock and yacon provide insights into Asteraceae paleo-polyploidization history and plant inulin production.</title>
        <authorList>
            <person name="Fan W."/>
            <person name="Wang S."/>
            <person name="Wang H."/>
            <person name="Wang A."/>
            <person name="Jiang F."/>
            <person name="Liu H."/>
            <person name="Zhao H."/>
            <person name="Xu D."/>
            <person name="Zhang Y."/>
        </authorList>
    </citation>
    <scope>NUCLEOTIDE SEQUENCE [LARGE SCALE GENOMIC DNA]</scope>
    <source>
        <strain evidence="2">cv. Yunnan</strain>
        <tissue evidence="1">Leaves</tissue>
    </source>
</reference>
<reference evidence="2" key="1">
    <citation type="journal article" date="2022" name="Mol. Ecol. Resour.">
        <title>The genomes of chicory, endive, great burdock and yacon provide insights into Asteraceae palaeo-polyploidization history and plant inulin production.</title>
        <authorList>
            <person name="Fan W."/>
            <person name="Wang S."/>
            <person name="Wang H."/>
            <person name="Wang A."/>
            <person name="Jiang F."/>
            <person name="Liu H."/>
            <person name="Zhao H."/>
            <person name="Xu D."/>
            <person name="Zhang Y."/>
        </authorList>
    </citation>
    <scope>NUCLEOTIDE SEQUENCE [LARGE SCALE GENOMIC DNA]</scope>
    <source>
        <strain evidence="2">cv. Yunnan</strain>
    </source>
</reference>
<accession>A0ACB9BUY8</accession>
<sequence>MGLWRVLQREGRLGKFEVFKPQVPKRVTDKNDSLSKLSQDILSSIWYWYVDPKTGEAVVIGKVWSDSGSLVPREVIRVFDEICFINLSVKDPEVLADKYCMYTDEWTKFLASKYDKVVKFCLDYKRKMEAKAGEP</sequence>
<evidence type="ECO:0000313" key="2">
    <source>
        <dbReference type="Proteomes" id="UP001056120"/>
    </source>
</evidence>
<dbReference type="EMBL" id="CM042039">
    <property type="protein sequence ID" value="KAI3725739.1"/>
    <property type="molecule type" value="Genomic_DNA"/>
</dbReference>
<dbReference type="Proteomes" id="UP001056120">
    <property type="component" value="Linkage Group LG22"/>
</dbReference>
<proteinExistence type="predicted"/>
<name>A0ACB9BUY8_9ASTR</name>
<organism evidence="1 2">
    <name type="scientific">Smallanthus sonchifolius</name>
    <dbReference type="NCBI Taxonomy" id="185202"/>
    <lineage>
        <taxon>Eukaryota</taxon>
        <taxon>Viridiplantae</taxon>
        <taxon>Streptophyta</taxon>
        <taxon>Embryophyta</taxon>
        <taxon>Tracheophyta</taxon>
        <taxon>Spermatophyta</taxon>
        <taxon>Magnoliopsida</taxon>
        <taxon>eudicotyledons</taxon>
        <taxon>Gunneridae</taxon>
        <taxon>Pentapetalae</taxon>
        <taxon>asterids</taxon>
        <taxon>campanulids</taxon>
        <taxon>Asterales</taxon>
        <taxon>Asteraceae</taxon>
        <taxon>Asteroideae</taxon>
        <taxon>Heliantheae alliance</taxon>
        <taxon>Millerieae</taxon>
        <taxon>Smallanthus</taxon>
    </lineage>
</organism>
<protein>
    <submittedName>
        <fullName evidence="1">Uncharacterized protein</fullName>
    </submittedName>
</protein>
<comment type="caution">
    <text evidence="1">The sequence shown here is derived from an EMBL/GenBank/DDBJ whole genome shotgun (WGS) entry which is preliminary data.</text>
</comment>
<evidence type="ECO:0000313" key="1">
    <source>
        <dbReference type="EMBL" id="KAI3725739.1"/>
    </source>
</evidence>
<gene>
    <name evidence="1" type="ORF">L1987_65531</name>
</gene>
<keyword evidence="2" id="KW-1185">Reference proteome</keyword>